<reference evidence="15" key="1">
    <citation type="submission" date="2020-01" db="EMBL/GenBank/DDBJ databases">
        <authorList>
            <consortium name="DOE Joint Genome Institute"/>
            <person name="Haridas S."/>
            <person name="Albert R."/>
            <person name="Binder M."/>
            <person name="Bloem J."/>
            <person name="Labutti K."/>
            <person name="Salamov A."/>
            <person name="Andreopoulos B."/>
            <person name="Baker S.E."/>
            <person name="Barry K."/>
            <person name="Bills G."/>
            <person name="Bluhm B.H."/>
            <person name="Cannon C."/>
            <person name="Castanera R."/>
            <person name="Culley D.E."/>
            <person name="Daum C."/>
            <person name="Ezra D."/>
            <person name="Gonzalez J.B."/>
            <person name="Henrissat B."/>
            <person name="Kuo A."/>
            <person name="Liang C."/>
            <person name="Lipzen A."/>
            <person name="Lutzoni F."/>
            <person name="Magnuson J."/>
            <person name="Mondo S."/>
            <person name="Nolan M."/>
            <person name="Ohm R."/>
            <person name="Pangilinan J."/>
            <person name="Park H.-J."/>
            <person name="Ramirez L."/>
            <person name="Alfaro M."/>
            <person name="Sun H."/>
            <person name="Tritt A."/>
            <person name="Yoshinaga Y."/>
            <person name="Zwiers L.-H."/>
            <person name="Turgeon B.G."/>
            <person name="Goodwin S.B."/>
            <person name="Spatafora J.W."/>
            <person name="Crous P.W."/>
            <person name="Grigoriev I.V."/>
        </authorList>
    </citation>
    <scope>NUCLEOTIDE SEQUENCE</scope>
    <source>
        <strain evidence="15">CBS 394.84</strain>
    </source>
</reference>
<evidence type="ECO:0000256" key="2">
    <source>
        <dbReference type="ARBA" id="ARBA00010524"/>
    </source>
</evidence>
<feature type="compositionally biased region" description="Basic and acidic residues" evidence="13">
    <location>
        <begin position="358"/>
        <end position="375"/>
    </location>
</feature>
<keyword evidence="4" id="KW-1000">Mitochondrion outer membrane</keyword>
<evidence type="ECO:0000256" key="4">
    <source>
        <dbReference type="ARBA" id="ARBA00022787"/>
    </source>
</evidence>
<evidence type="ECO:0000256" key="10">
    <source>
        <dbReference type="ARBA" id="ARBA00024323"/>
    </source>
</evidence>
<evidence type="ECO:0000256" key="11">
    <source>
        <dbReference type="ARBA" id="ARBA00047906"/>
    </source>
</evidence>
<dbReference type="AlphaFoldDB" id="A0A9P4L9V4"/>
<dbReference type="CDD" id="cd07989">
    <property type="entry name" value="LPLAT_AGPAT-like"/>
    <property type="match status" value="1"/>
</dbReference>
<sequence length="375" mass="42430">MRPEEQPEAPSAPWRAASAFTMGAVGLLCKGFLTGLSRVETHGMEGFLKLLDEREKVAERERGLITVSNHISVMDDPILWGLLPLSYMFNPDNLRWGLGSYDLCFTNKGLSTFFSFGQVLPTHRTAYSQHGGLFQPTVTQAIRLLSRGPFPSANELPEKAATSLKSPDVIDPFSGGHLTFTTDGHDTFPAPSAYLSRRHSWVHIFPEGMIHQSEDRIMRYFKWGVSRLILESEPMPDIVPIFIEGFDDIMHETRTFPRFIPRPFKNVRVTFGEKLDAEQVFGDLRDRWKQIRAREEKKGGPLEVGVVNDTLKYSEEAVSLRKECTKRMRQAVLDVRRQRGYPEDDPKNSLASTWLREGGGDREGQKADGSITKDT</sequence>
<proteinExistence type="inferred from homology"/>
<dbReference type="GO" id="GO:0035965">
    <property type="term" value="P:cardiolipin acyl-chain remodeling"/>
    <property type="evidence" value="ECO:0007669"/>
    <property type="project" value="TreeGrafter"/>
</dbReference>
<name>A0A9P4L9V4_9PLEO</name>
<evidence type="ECO:0000313" key="15">
    <source>
        <dbReference type="EMBL" id="KAF1847671.1"/>
    </source>
</evidence>
<gene>
    <name evidence="15" type="ORF">K460DRAFT_414373</name>
</gene>
<evidence type="ECO:0000259" key="14">
    <source>
        <dbReference type="SMART" id="SM00563"/>
    </source>
</evidence>
<evidence type="ECO:0000256" key="9">
    <source>
        <dbReference type="ARBA" id="ARBA00023315"/>
    </source>
</evidence>
<keyword evidence="7" id="KW-0496">Mitochondrion</keyword>
<dbReference type="GO" id="GO:0047184">
    <property type="term" value="F:1-acylglycerophosphocholine O-acyltransferase activity"/>
    <property type="evidence" value="ECO:0007669"/>
    <property type="project" value="TreeGrafter"/>
</dbReference>
<keyword evidence="3" id="KW-0808">Transferase</keyword>
<dbReference type="GO" id="GO:0005743">
    <property type="term" value="C:mitochondrial inner membrane"/>
    <property type="evidence" value="ECO:0007669"/>
    <property type="project" value="UniProtKB-SubCell"/>
</dbReference>
<comment type="caution">
    <text evidence="15">The sequence shown here is derived from an EMBL/GenBank/DDBJ whole genome shotgun (WGS) entry which is preliminary data.</text>
</comment>
<evidence type="ECO:0000256" key="5">
    <source>
        <dbReference type="ARBA" id="ARBA00022792"/>
    </source>
</evidence>
<dbReference type="InterPro" id="IPR002123">
    <property type="entry name" value="Plipid/glycerol_acylTrfase"/>
</dbReference>
<keyword evidence="5" id="KW-0999">Mitochondrion inner membrane</keyword>
<keyword evidence="16" id="KW-1185">Reference proteome</keyword>
<dbReference type="SUPFAM" id="SSF69593">
    <property type="entry name" value="Glycerol-3-phosphate (1)-acyltransferase"/>
    <property type="match status" value="1"/>
</dbReference>
<evidence type="ECO:0000256" key="12">
    <source>
        <dbReference type="RuleBase" id="RU365062"/>
    </source>
</evidence>
<dbReference type="InterPro" id="IPR000872">
    <property type="entry name" value="Tafazzin"/>
</dbReference>
<evidence type="ECO:0000256" key="1">
    <source>
        <dbReference type="ARBA" id="ARBA00004137"/>
    </source>
</evidence>
<dbReference type="PANTHER" id="PTHR12497">
    <property type="entry name" value="TAZ PROTEIN TAFAZZIN"/>
    <property type="match status" value="1"/>
</dbReference>
<dbReference type="EMBL" id="ML976615">
    <property type="protein sequence ID" value="KAF1847671.1"/>
    <property type="molecule type" value="Genomic_DNA"/>
</dbReference>
<dbReference type="GeneID" id="63854919"/>
<evidence type="ECO:0000256" key="7">
    <source>
        <dbReference type="ARBA" id="ARBA00023128"/>
    </source>
</evidence>
<dbReference type="OrthoDB" id="193467at2759"/>
<keyword evidence="9" id="KW-0012">Acyltransferase</keyword>
<comment type="catalytic activity">
    <reaction evidence="11">
        <text>1'-[1,2-diacyl-sn-glycero-3-phospho],3'-[1-acyl-sn-glycero-3-phospho]-glycerol + a 1,2-diacyl-sn-glycero-3-phosphocholine = a cardiolipin + a 1-acyl-sn-glycero-3-phosphocholine</text>
        <dbReference type="Rhea" id="RHEA:33731"/>
        <dbReference type="ChEBI" id="CHEBI:57643"/>
        <dbReference type="ChEBI" id="CHEBI:58168"/>
        <dbReference type="ChEBI" id="CHEBI:62237"/>
        <dbReference type="ChEBI" id="CHEBI:64743"/>
    </reaction>
    <physiologicalReaction direction="left-to-right" evidence="11">
        <dbReference type="Rhea" id="RHEA:33732"/>
    </physiologicalReaction>
    <physiologicalReaction direction="right-to-left" evidence="11">
        <dbReference type="Rhea" id="RHEA:33733"/>
    </physiologicalReaction>
</comment>
<dbReference type="Proteomes" id="UP000800039">
    <property type="component" value="Unassembled WGS sequence"/>
</dbReference>
<dbReference type="GO" id="GO:0005741">
    <property type="term" value="C:mitochondrial outer membrane"/>
    <property type="evidence" value="ECO:0007669"/>
    <property type="project" value="UniProtKB-SubCell"/>
</dbReference>
<dbReference type="RefSeq" id="XP_040790234.1">
    <property type="nucleotide sequence ID" value="XM_040937669.1"/>
</dbReference>
<protein>
    <recommendedName>
        <fullName evidence="12">Tafazzin family protein</fullName>
    </recommendedName>
</protein>
<comment type="subcellular location">
    <subcellularLocation>
        <location evidence="1">Mitochondrion inner membrane</location>
        <topology evidence="1">Peripheral membrane protein</topology>
        <orientation evidence="1">Intermembrane side</orientation>
    </subcellularLocation>
    <subcellularLocation>
        <location evidence="10">Mitochondrion outer membrane</location>
        <topology evidence="10">Peripheral membrane protein</topology>
        <orientation evidence="10">Intermembrane side</orientation>
    </subcellularLocation>
</comment>
<feature type="compositionally biased region" description="Basic and acidic residues" evidence="13">
    <location>
        <begin position="337"/>
        <end position="347"/>
    </location>
</feature>
<feature type="domain" description="Phospholipid/glycerol acyltransferase" evidence="14">
    <location>
        <begin position="64"/>
        <end position="246"/>
    </location>
</feature>
<organism evidence="15 16">
    <name type="scientific">Cucurbitaria berberidis CBS 394.84</name>
    <dbReference type="NCBI Taxonomy" id="1168544"/>
    <lineage>
        <taxon>Eukaryota</taxon>
        <taxon>Fungi</taxon>
        <taxon>Dikarya</taxon>
        <taxon>Ascomycota</taxon>
        <taxon>Pezizomycotina</taxon>
        <taxon>Dothideomycetes</taxon>
        <taxon>Pleosporomycetidae</taxon>
        <taxon>Pleosporales</taxon>
        <taxon>Pleosporineae</taxon>
        <taxon>Cucurbitariaceae</taxon>
        <taxon>Cucurbitaria</taxon>
    </lineage>
</organism>
<accession>A0A9P4L9V4</accession>
<evidence type="ECO:0000256" key="6">
    <source>
        <dbReference type="ARBA" id="ARBA00023098"/>
    </source>
</evidence>
<evidence type="ECO:0000256" key="13">
    <source>
        <dbReference type="SAM" id="MobiDB-lite"/>
    </source>
</evidence>
<dbReference type="PANTHER" id="PTHR12497:SF0">
    <property type="entry name" value="TAFAZZIN"/>
    <property type="match status" value="1"/>
</dbReference>
<dbReference type="SMART" id="SM00563">
    <property type="entry name" value="PlsC"/>
    <property type="match status" value="1"/>
</dbReference>
<keyword evidence="8" id="KW-0472">Membrane</keyword>
<keyword evidence="6" id="KW-0443">Lipid metabolism</keyword>
<dbReference type="GO" id="GO:0007007">
    <property type="term" value="P:inner mitochondrial membrane organization"/>
    <property type="evidence" value="ECO:0007669"/>
    <property type="project" value="TreeGrafter"/>
</dbReference>
<evidence type="ECO:0000256" key="3">
    <source>
        <dbReference type="ARBA" id="ARBA00022679"/>
    </source>
</evidence>
<comment type="similarity">
    <text evidence="2 12">Belongs to the taffazin family.</text>
</comment>
<dbReference type="PRINTS" id="PR00979">
    <property type="entry name" value="TAFAZZIN"/>
</dbReference>
<feature type="region of interest" description="Disordered" evidence="13">
    <location>
        <begin position="337"/>
        <end position="375"/>
    </location>
</feature>
<evidence type="ECO:0000313" key="16">
    <source>
        <dbReference type="Proteomes" id="UP000800039"/>
    </source>
</evidence>
<evidence type="ECO:0000256" key="8">
    <source>
        <dbReference type="ARBA" id="ARBA00023136"/>
    </source>
</evidence>